<evidence type="ECO:0000259" key="4">
    <source>
        <dbReference type="PROSITE" id="PS50278"/>
    </source>
</evidence>
<dbReference type="GO" id="GO:0001938">
    <property type="term" value="P:positive regulation of endothelial cell proliferation"/>
    <property type="evidence" value="ECO:0007669"/>
    <property type="project" value="TreeGrafter"/>
</dbReference>
<dbReference type="Proteomes" id="UP000504617">
    <property type="component" value="Unplaced"/>
</dbReference>
<dbReference type="GO" id="GO:0048010">
    <property type="term" value="P:vascular endothelial growth factor receptor signaling pathway"/>
    <property type="evidence" value="ECO:0007669"/>
    <property type="project" value="TreeGrafter"/>
</dbReference>
<evidence type="ECO:0000256" key="3">
    <source>
        <dbReference type="RuleBase" id="RU003818"/>
    </source>
</evidence>
<dbReference type="InterPro" id="IPR023581">
    <property type="entry name" value="PD_growth_factor_CS"/>
</dbReference>
<evidence type="ECO:0000313" key="6">
    <source>
        <dbReference type="RefSeq" id="XP_013925236.1"/>
    </source>
</evidence>
<dbReference type="GO" id="GO:0060754">
    <property type="term" value="P:positive regulation of mast cell chemotaxis"/>
    <property type="evidence" value="ECO:0007669"/>
    <property type="project" value="TreeGrafter"/>
</dbReference>
<dbReference type="OrthoDB" id="6370328at2759"/>
<dbReference type="GO" id="GO:0042056">
    <property type="term" value="F:chemoattractant activity"/>
    <property type="evidence" value="ECO:0007669"/>
    <property type="project" value="TreeGrafter"/>
</dbReference>
<feature type="domain" description="Platelet-derived growth factor (PDGF) family profile" evidence="4">
    <location>
        <begin position="118"/>
        <end position="213"/>
    </location>
</feature>
<dbReference type="Gene3D" id="2.10.90.10">
    <property type="entry name" value="Cystine-knot cytokines"/>
    <property type="match status" value="1"/>
</dbReference>
<dbReference type="GO" id="GO:0005172">
    <property type="term" value="F:vascular endothelial growth factor receptor binding"/>
    <property type="evidence" value="ECO:0007669"/>
    <property type="project" value="TreeGrafter"/>
</dbReference>
<accession>A0A6I9YM78</accession>
<evidence type="ECO:0000256" key="2">
    <source>
        <dbReference type="ARBA" id="ARBA00023157"/>
    </source>
</evidence>
<dbReference type="InterPro" id="IPR029034">
    <property type="entry name" value="Cystine-knot_cytokine"/>
</dbReference>
<gene>
    <name evidence="6" type="primary">LOC106551621</name>
</gene>
<dbReference type="InterPro" id="IPR050507">
    <property type="entry name" value="PDGF/VEGF_growth_factor"/>
</dbReference>
<comment type="similarity">
    <text evidence="3">Belongs to the PDGF/VEGF growth factor family.</text>
</comment>
<dbReference type="GO" id="GO:0002040">
    <property type="term" value="P:sprouting angiogenesis"/>
    <property type="evidence" value="ECO:0007669"/>
    <property type="project" value="TreeGrafter"/>
</dbReference>
<dbReference type="GO" id="GO:0001666">
    <property type="term" value="P:response to hypoxia"/>
    <property type="evidence" value="ECO:0007669"/>
    <property type="project" value="TreeGrafter"/>
</dbReference>
<keyword evidence="5" id="KW-1185">Reference proteome</keyword>
<dbReference type="CDD" id="cd00135">
    <property type="entry name" value="PDGF"/>
    <property type="match status" value="1"/>
</dbReference>
<dbReference type="KEGG" id="tsr:106551621"/>
<dbReference type="GO" id="GO:0008083">
    <property type="term" value="F:growth factor activity"/>
    <property type="evidence" value="ECO:0007669"/>
    <property type="project" value="UniProtKB-KW"/>
</dbReference>
<reference evidence="6" key="1">
    <citation type="submission" date="2025-08" db="UniProtKB">
        <authorList>
            <consortium name="RefSeq"/>
        </authorList>
    </citation>
    <scope>IDENTIFICATION</scope>
</reference>
<dbReference type="PROSITE" id="PS00249">
    <property type="entry name" value="PDGF_1"/>
    <property type="match status" value="1"/>
</dbReference>
<sequence>MPLRAQLPGHFFFKNKKSALFERRRIGRLLLSPGQPGSSWQQAWPWTEASFFPGKGWGDLSEAHPPPPHPALSFLTMKTLCGFLLWMAAWQLPTCSPTTMPPSEERGVELEKMLPTREVIHFLEVYNRSVCQPKEMMVSVTAEHPSLDNHIMSPSCVALRRCTGCCSDDSLDCVPSRSRDVILEVMASLFPNRYITQLSFVEHLDCTCRPRKMFYRPDSIR</sequence>
<dbReference type="GO" id="GO:0016020">
    <property type="term" value="C:membrane"/>
    <property type="evidence" value="ECO:0007669"/>
    <property type="project" value="InterPro"/>
</dbReference>
<dbReference type="RefSeq" id="XP_013925236.1">
    <property type="nucleotide sequence ID" value="XM_014069761.1"/>
</dbReference>
<dbReference type="GO" id="GO:0045766">
    <property type="term" value="P:positive regulation of angiogenesis"/>
    <property type="evidence" value="ECO:0007669"/>
    <property type="project" value="TreeGrafter"/>
</dbReference>
<dbReference type="PANTHER" id="PTHR12025">
    <property type="entry name" value="VASCULAR ENDOTHELIAL GROWTH FACTOR"/>
    <property type="match status" value="1"/>
</dbReference>
<protein>
    <submittedName>
        <fullName evidence="6">Vascular endothelial growth factor B-like</fullName>
    </submittedName>
</protein>
<evidence type="ECO:0000313" key="5">
    <source>
        <dbReference type="Proteomes" id="UP000504617"/>
    </source>
</evidence>
<organism evidence="5 6">
    <name type="scientific">Thamnophis sirtalis</name>
    <dbReference type="NCBI Taxonomy" id="35019"/>
    <lineage>
        <taxon>Eukaryota</taxon>
        <taxon>Metazoa</taxon>
        <taxon>Chordata</taxon>
        <taxon>Craniata</taxon>
        <taxon>Vertebrata</taxon>
        <taxon>Euteleostomi</taxon>
        <taxon>Lepidosauria</taxon>
        <taxon>Squamata</taxon>
        <taxon>Bifurcata</taxon>
        <taxon>Unidentata</taxon>
        <taxon>Episquamata</taxon>
        <taxon>Toxicofera</taxon>
        <taxon>Serpentes</taxon>
        <taxon>Colubroidea</taxon>
        <taxon>Colubridae</taxon>
        <taxon>Natricinae</taxon>
        <taxon>Thamnophis</taxon>
    </lineage>
</organism>
<dbReference type="SMART" id="SM00141">
    <property type="entry name" value="PDGF"/>
    <property type="match status" value="1"/>
</dbReference>
<dbReference type="Pfam" id="PF00341">
    <property type="entry name" value="PDGF"/>
    <property type="match status" value="1"/>
</dbReference>
<keyword evidence="1 3" id="KW-0339">Growth factor</keyword>
<dbReference type="SUPFAM" id="SSF57501">
    <property type="entry name" value="Cystine-knot cytokines"/>
    <property type="match status" value="1"/>
</dbReference>
<keyword evidence="2" id="KW-1015">Disulfide bond</keyword>
<dbReference type="GO" id="GO:0050930">
    <property type="term" value="P:induction of positive chemotaxis"/>
    <property type="evidence" value="ECO:0007669"/>
    <property type="project" value="TreeGrafter"/>
</dbReference>
<name>A0A6I9YM78_9SAUR</name>
<dbReference type="GO" id="GO:0005615">
    <property type="term" value="C:extracellular space"/>
    <property type="evidence" value="ECO:0007669"/>
    <property type="project" value="TreeGrafter"/>
</dbReference>
<dbReference type="GO" id="GO:0038084">
    <property type="term" value="P:vascular endothelial growth factor signaling pathway"/>
    <property type="evidence" value="ECO:0007669"/>
    <property type="project" value="TreeGrafter"/>
</dbReference>
<evidence type="ECO:0000256" key="1">
    <source>
        <dbReference type="ARBA" id="ARBA00023030"/>
    </source>
</evidence>
<dbReference type="InterPro" id="IPR000072">
    <property type="entry name" value="PDGF/VEGF_dom"/>
</dbReference>
<proteinExistence type="inferred from homology"/>
<dbReference type="GeneID" id="106551621"/>
<dbReference type="AlphaFoldDB" id="A0A6I9YM78"/>
<dbReference type="PROSITE" id="PS50278">
    <property type="entry name" value="PDGF_2"/>
    <property type="match status" value="1"/>
</dbReference>
<dbReference type="PANTHER" id="PTHR12025:SF5">
    <property type="entry name" value="VASCULAR ENDOTHELIAL GROWTH FACTOR A, LONG FORM"/>
    <property type="match status" value="1"/>
</dbReference>